<feature type="transmembrane region" description="Helical" evidence="2">
    <location>
        <begin position="93"/>
        <end position="116"/>
    </location>
</feature>
<name>A0A290YZE5_9PSEU</name>
<keyword evidence="2" id="KW-0812">Transmembrane</keyword>
<feature type="region of interest" description="Disordered" evidence="1">
    <location>
        <begin position="1"/>
        <end position="20"/>
    </location>
</feature>
<gene>
    <name evidence="3" type="ORF">CNX65_01420</name>
</gene>
<dbReference type="Pfam" id="PF10935">
    <property type="entry name" value="DUF2637"/>
    <property type="match status" value="1"/>
</dbReference>
<organism evidence="3 4">
    <name type="scientific">Actinosynnema pretiosum</name>
    <dbReference type="NCBI Taxonomy" id="42197"/>
    <lineage>
        <taxon>Bacteria</taxon>
        <taxon>Bacillati</taxon>
        <taxon>Actinomycetota</taxon>
        <taxon>Actinomycetes</taxon>
        <taxon>Pseudonocardiales</taxon>
        <taxon>Pseudonocardiaceae</taxon>
        <taxon>Actinosynnema</taxon>
    </lineage>
</organism>
<feature type="transmembrane region" description="Helical" evidence="2">
    <location>
        <begin position="69"/>
        <end position="87"/>
    </location>
</feature>
<dbReference type="KEGG" id="apre:CNX65_01420"/>
<accession>A0A290YZE5</accession>
<evidence type="ECO:0000313" key="3">
    <source>
        <dbReference type="EMBL" id="ATE52113.1"/>
    </source>
</evidence>
<protein>
    <submittedName>
        <fullName evidence="3">Uncharacterized protein</fullName>
    </submittedName>
</protein>
<reference evidence="3" key="1">
    <citation type="submission" date="2017-09" db="EMBL/GenBank/DDBJ databases">
        <title>Complete Genome Sequence of ansamitocin-producing Bacterium Actinosynnema pretiosum X47.</title>
        <authorList>
            <person name="Cao G."/>
            <person name="Zong G."/>
            <person name="Zhong C."/>
            <person name="Fu J."/>
        </authorList>
    </citation>
    <scope>NUCLEOTIDE SEQUENCE [LARGE SCALE GENOMIC DNA]</scope>
    <source>
        <strain evidence="3">X47</strain>
    </source>
</reference>
<dbReference type="InterPro" id="IPR021235">
    <property type="entry name" value="DUF2637"/>
</dbReference>
<dbReference type="AlphaFoldDB" id="A0A290YZE5"/>
<feature type="transmembrane region" description="Helical" evidence="2">
    <location>
        <begin position="152"/>
        <end position="172"/>
    </location>
</feature>
<dbReference type="RefSeq" id="WP_096491147.1">
    <property type="nucleotide sequence ID" value="NZ_CP023445.1"/>
</dbReference>
<dbReference type="Proteomes" id="UP000218505">
    <property type="component" value="Chromosome"/>
</dbReference>
<feature type="transmembrane region" description="Helical" evidence="2">
    <location>
        <begin position="128"/>
        <end position="146"/>
    </location>
</feature>
<dbReference type="EMBL" id="CP023445">
    <property type="protein sequence ID" value="ATE52113.1"/>
    <property type="molecule type" value="Genomic_DNA"/>
</dbReference>
<evidence type="ECO:0000256" key="2">
    <source>
        <dbReference type="SAM" id="Phobius"/>
    </source>
</evidence>
<keyword evidence="2" id="KW-0472">Membrane</keyword>
<proteinExistence type="predicted"/>
<keyword evidence="2" id="KW-1133">Transmembrane helix</keyword>
<evidence type="ECO:0000256" key="1">
    <source>
        <dbReference type="SAM" id="MobiDB-lite"/>
    </source>
</evidence>
<sequence>MSWAEERRADRAAAAEERRADEALRFEQDRAAKDAAAERRRAAKEAARARRTALVTAVTGWLRAHTLDLLFVPVIVVPAVLAWTAMADYGREVFGPVGVLLPLFSEGAMWTFAFAVPMAQRAGRPTGWLHLGTWAFAGVAAVMNYVHGTTVAHGVVMALVSVGGVVVHQLVTASPVGKRRTRAERDAARLERRAARRMLAVRRAALRQAVAELAADGTATLVHRPGVVALRRGVGRARLVPATVPGLPVAPVGDVLGDDLAAEVAAFLAAVPDGGGSAGNRPGKAETLPDAVPAEVAGKVAEHLSRVRAAIAGGQLPTAPSQAAVRRFLRCRAEHAALVHRALTGRGDDDMRPAVTA</sequence>
<evidence type="ECO:0000313" key="4">
    <source>
        <dbReference type="Proteomes" id="UP000218505"/>
    </source>
</evidence>
<keyword evidence="4" id="KW-1185">Reference proteome</keyword>